<evidence type="ECO:0000256" key="11">
    <source>
        <dbReference type="SAM" id="Phobius"/>
    </source>
</evidence>
<dbReference type="PANTHER" id="PTHR10489">
    <property type="entry name" value="CELL ADHESION MOLECULE"/>
    <property type="match status" value="1"/>
</dbReference>
<evidence type="ECO:0000256" key="5">
    <source>
        <dbReference type="ARBA" id="ARBA00023040"/>
    </source>
</evidence>
<dbReference type="GO" id="GO:0007204">
    <property type="term" value="P:positive regulation of cytosolic calcium ion concentration"/>
    <property type="evidence" value="ECO:0007669"/>
    <property type="project" value="TreeGrafter"/>
</dbReference>
<feature type="transmembrane region" description="Helical" evidence="11">
    <location>
        <begin position="98"/>
        <end position="123"/>
    </location>
</feature>
<keyword evidence="2" id="KW-1003">Cell membrane</keyword>
<protein>
    <submittedName>
        <fullName evidence="13">Leukotriene B4 receptor 1-like protein</fullName>
    </submittedName>
</protein>
<feature type="transmembrane region" description="Helical" evidence="11">
    <location>
        <begin position="276"/>
        <end position="296"/>
    </location>
</feature>
<dbReference type="GO" id="GO:0006955">
    <property type="term" value="P:immune response"/>
    <property type="evidence" value="ECO:0007669"/>
    <property type="project" value="TreeGrafter"/>
</dbReference>
<dbReference type="InterPro" id="IPR050119">
    <property type="entry name" value="CCR1-9-like"/>
</dbReference>
<feature type="transmembrane region" description="Helical" evidence="11">
    <location>
        <begin position="63"/>
        <end position="86"/>
    </location>
</feature>
<dbReference type="GO" id="GO:0016493">
    <property type="term" value="F:C-C chemokine receptor activity"/>
    <property type="evidence" value="ECO:0007669"/>
    <property type="project" value="TreeGrafter"/>
</dbReference>
<dbReference type="InterPro" id="IPR000276">
    <property type="entry name" value="GPCR_Rhodpsn"/>
</dbReference>
<feature type="domain" description="G-protein coupled receptors family 1 profile" evidence="12">
    <location>
        <begin position="42"/>
        <end position="293"/>
    </location>
</feature>
<dbReference type="SUPFAM" id="SSF81321">
    <property type="entry name" value="Family A G protein-coupled receptor-like"/>
    <property type="match status" value="1"/>
</dbReference>
<evidence type="ECO:0000256" key="6">
    <source>
        <dbReference type="ARBA" id="ARBA00023136"/>
    </source>
</evidence>
<feature type="transmembrane region" description="Helical" evidence="11">
    <location>
        <begin position="227"/>
        <end position="256"/>
    </location>
</feature>
<dbReference type="PROSITE" id="PS00237">
    <property type="entry name" value="G_PROTEIN_RECEP_F1_1"/>
    <property type="match status" value="1"/>
</dbReference>
<keyword evidence="5 10" id="KW-0297">G-protein coupled receptor</keyword>
<evidence type="ECO:0000256" key="1">
    <source>
        <dbReference type="ARBA" id="ARBA00004651"/>
    </source>
</evidence>
<feature type="transmembrane region" description="Helical" evidence="11">
    <location>
        <begin position="25"/>
        <end position="51"/>
    </location>
</feature>
<dbReference type="InterPro" id="IPR017452">
    <property type="entry name" value="GPCR_Rhodpsn_7TM"/>
</dbReference>
<evidence type="ECO:0000256" key="8">
    <source>
        <dbReference type="ARBA" id="ARBA00023180"/>
    </source>
</evidence>
<sequence>MYSRLEGIMNATANLQADEETELGLVGASVILGVCFLVGTPGNLLVVWIILKHVKQRSHTVLLILHLAAADLLVLITLPLWIYSLARSWVFGEAACKAMVYIINACMYCSVFIITIMSVERFVAVRYPFASAGWRRRHILNKVLLVIWIASFLLSIPVIVTHTLGDVNGQNQCLFRDYESETQEAVLLILESLIGFVIPFVTLLVCYGCLFSRIAQMNFKSKRKSTVLICSVVVMFALCWIPHHVGNFLSLVSLALKHSNPDMAESLEDACTTMTFIAGALVFISSSVNPVLYVFAARTFRSSLRETGIQKLFQHLSSAVSGEGNKELLFVSKRQSTHTTNSQCLTDSKVPADVAMESCIITSD</sequence>
<proteinExistence type="inferred from homology"/>
<dbReference type="GO" id="GO:0009897">
    <property type="term" value="C:external side of plasma membrane"/>
    <property type="evidence" value="ECO:0007669"/>
    <property type="project" value="TreeGrafter"/>
</dbReference>
<dbReference type="Proteomes" id="UP000290572">
    <property type="component" value="Unassembled WGS sequence"/>
</dbReference>
<dbReference type="STRING" id="84645.A0A498MLF8"/>
<comment type="similarity">
    <text evidence="10">Belongs to the G-protein coupled receptor 1 family.</text>
</comment>
<organism evidence="13 14">
    <name type="scientific">Labeo rohita</name>
    <name type="common">Indian major carp</name>
    <name type="synonym">Cyprinus rohita</name>
    <dbReference type="NCBI Taxonomy" id="84645"/>
    <lineage>
        <taxon>Eukaryota</taxon>
        <taxon>Metazoa</taxon>
        <taxon>Chordata</taxon>
        <taxon>Craniata</taxon>
        <taxon>Vertebrata</taxon>
        <taxon>Euteleostomi</taxon>
        <taxon>Actinopterygii</taxon>
        <taxon>Neopterygii</taxon>
        <taxon>Teleostei</taxon>
        <taxon>Ostariophysi</taxon>
        <taxon>Cypriniformes</taxon>
        <taxon>Cyprinidae</taxon>
        <taxon>Labeoninae</taxon>
        <taxon>Labeonini</taxon>
        <taxon>Labeo</taxon>
    </lineage>
</organism>
<evidence type="ECO:0000256" key="4">
    <source>
        <dbReference type="ARBA" id="ARBA00022989"/>
    </source>
</evidence>
<evidence type="ECO:0000259" key="12">
    <source>
        <dbReference type="PROSITE" id="PS50262"/>
    </source>
</evidence>
<keyword evidence="7 10" id="KW-0675">Receptor</keyword>
<dbReference type="OrthoDB" id="8888529at2759"/>
<accession>A0A498MLF8</accession>
<dbReference type="PANTHER" id="PTHR10489:SF946">
    <property type="entry name" value="LEUKOTRIENE B4 RECEPTOR 1-LIKE"/>
    <property type="match status" value="1"/>
</dbReference>
<keyword evidence="3 10" id="KW-0812">Transmembrane</keyword>
<dbReference type="GO" id="GO:0019722">
    <property type="term" value="P:calcium-mediated signaling"/>
    <property type="evidence" value="ECO:0007669"/>
    <property type="project" value="TreeGrafter"/>
</dbReference>
<evidence type="ECO:0000313" key="14">
    <source>
        <dbReference type="Proteomes" id="UP000290572"/>
    </source>
</evidence>
<feature type="transmembrane region" description="Helical" evidence="11">
    <location>
        <begin position="185"/>
        <end position="207"/>
    </location>
</feature>
<keyword evidence="6 11" id="KW-0472">Membrane</keyword>
<gene>
    <name evidence="13" type="ORF">ROHU_024456</name>
</gene>
<evidence type="ECO:0000256" key="10">
    <source>
        <dbReference type="RuleBase" id="RU000688"/>
    </source>
</evidence>
<dbReference type="AlphaFoldDB" id="A0A498MLF8"/>
<dbReference type="EMBL" id="QBIY01012622">
    <property type="protein sequence ID" value="RXN21070.1"/>
    <property type="molecule type" value="Genomic_DNA"/>
</dbReference>
<evidence type="ECO:0000313" key="13">
    <source>
        <dbReference type="EMBL" id="RXN21070.1"/>
    </source>
</evidence>
<keyword evidence="14" id="KW-1185">Reference proteome</keyword>
<dbReference type="Gene3D" id="1.20.1070.10">
    <property type="entry name" value="Rhodopsin 7-helix transmembrane proteins"/>
    <property type="match status" value="1"/>
</dbReference>
<dbReference type="PRINTS" id="PR00237">
    <property type="entry name" value="GPCRRHODOPSN"/>
</dbReference>
<evidence type="ECO:0000256" key="2">
    <source>
        <dbReference type="ARBA" id="ARBA00022475"/>
    </source>
</evidence>
<dbReference type="Pfam" id="PF00001">
    <property type="entry name" value="7tm_1"/>
    <property type="match status" value="1"/>
</dbReference>
<feature type="transmembrane region" description="Helical" evidence="11">
    <location>
        <begin position="143"/>
        <end position="165"/>
    </location>
</feature>
<comment type="subcellular location">
    <subcellularLocation>
        <location evidence="1">Cell membrane</location>
        <topology evidence="1">Multi-pass membrane protein</topology>
    </subcellularLocation>
</comment>
<evidence type="ECO:0000256" key="3">
    <source>
        <dbReference type="ARBA" id="ARBA00022692"/>
    </source>
</evidence>
<keyword evidence="9 10" id="KW-0807">Transducer</keyword>
<dbReference type="GO" id="GO:0060326">
    <property type="term" value="P:cell chemotaxis"/>
    <property type="evidence" value="ECO:0007669"/>
    <property type="project" value="TreeGrafter"/>
</dbReference>
<keyword evidence="8" id="KW-0325">Glycoprotein</keyword>
<dbReference type="GO" id="GO:0019957">
    <property type="term" value="F:C-C chemokine binding"/>
    <property type="evidence" value="ECO:0007669"/>
    <property type="project" value="TreeGrafter"/>
</dbReference>
<evidence type="ECO:0000256" key="9">
    <source>
        <dbReference type="ARBA" id="ARBA00023224"/>
    </source>
</evidence>
<dbReference type="FunFam" id="1.20.1070.10:FF:000109">
    <property type="entry name" value="Leukotriene B4 receptor"/>
    <property type="match status" value="1"/>
</dbReference>
<name>A0A498MLF8_LABRO</name>
<reference evidence="13 14" key="1">
    <citation type="submission" date="2018-03" db="EMBL/GenBank/DDBJ databases">
        <title>Draft genome sequence of Rohu Carp (Labeo rohita).</title>
        <authorList>
            <person name="Das P."/>
            <person name="Kushwaha B."/>
            <person name="Joshi C.G."/>
            <person name="Kumar D."/>
            <person name="Nagpure N.S."/>
            <person name="Sahoo L."/>
            <person name="Das S.P."/>
            <person name="Bit A."/>
            <person name="Patnaik S."/>
            <person name="Meher P.K."/>
            <person name="Jayasankar P."/>
            <person name="Koringa P.G."/>
            <person name="Patel N.V."/>
            <person name="Hinsu A.T."/>
            <person name="Kumar R."/>
            <person name="Pandey M."/>
            <person name="Agarwal S."/>
            <person name="Srivastava S."/>
            <person name="Singh M."/>
            <person name="Iquebal M.A."/>
            <person name="Jaiswal S."/>
            <person name="Angadi U.B."/>
            <person name="Kumar N."/>
            <person name="Raza M."/>
            <person name="Shah T.M."/>
            <person name="Rai A."/>
            <person name="Jena J.K."/>
        </authorList>
    </citation>
    <scope>NUCLEOTIDE SEQUENCE [LARGE SCALE GENOMIC DNA]</scope>
    <source>
        <strain evidence="13">DASCIFA01</strain>
        <tissue evidence="13">Testis</tissue>
    </source>
</reference>
<dbReference type="GO" id="GO:0004974">
    <property type="term" value="F:leukotriene receptor activity"/>
    <property type="evidence" value="ECO:0007669"/>
    <property type="project" value="UniProtKB-ARBA"/>
</dbReference>
<evidence type="ECO:0000256" key="7">
    <source>
        <dbReference type="ARBA" id="ARBA00023170"/>
    </source>
</evidence>
<dbReference type="PROSITE" id="PS50262">
    <property type="entry name" value="G_PROTEIN_RECEP_F1_2"/>
    <property type="match status" value="1"/>
</dbReference>
<keyword evidence="4 11" id="KW-1133">Transmembrane helix</keyword>
<comment type="caution">
    <text evidence="13">The sequence shown here is derived from an EMBL/GenBank/DDBJ whole genome shotgun (WGS) entry which is preliminary data.</text>
</comment>